<dbReference type="Proteomes" id="UP000504844">
    <property type="component" value="Chromosome"/>
</dbReference>
<reference evidence="2 3" key="1">
    <citation type="submission" date="2020-05" db="EMBL/GenBank/DDBJ databases">
        <title>Complete genome sequence of Deefgea sp. D17.</title>
        <authorList>
            <person name="Bae J.-W."/>
            <person name="Han J.E."/>
        </authorList>
    </citation>
    <scope>NUCLEOTIDE SEQUENCE [LARGE SCALE GENOMIC DNA]</scope>
    <source>
        <strain evidence="2 3">D17</strain>
    </source>
</reference>
<sequence>MKTANYRYQGPVTGLHLAEGQELVLINGMTVQLPVEHERVQMLAGLGHLTVVAEPENSADEASKAPVKTSKGVNHAS</sequence>
<accession>A0A6M8SZT5</accession>
<dbReference type="EMBL" id="CP054143">
    <property type="protein sequence ID" value="QKJ68029.1"/>
    <property type="molecule type" value="Genomic_DNA"/>
</dbReference>
<keyword evidence="3" id="KW-1185">Reference proteome</keyword>
<evidence type="ECO:0000256" key="1">
    <source>
        <dbReference type="SAM" id="MobiDB-lite"/>
    </source>
</evidence>
<protein>
    <submittedName>
        <fullName evidence="2">Uncharacterized protein</fullName>
    </submittedName>
</protein>
<dbReference type="AlphaFoldDB" id="A0A6M8SZT5"/>
<feature type="region of interest" description="Disordered" evidence="1">
    <location>
        <begin position="55"/>
        <end position="77"/>
    </location>
</feature>
<dbReference type="RefSeq" id="WP_173534530.1">
    <property type="nucleotide sequence ID" value="NZ_CP054143.1"/>
</dbReference>
<proteinExistence type="predicted"/>
<dbReference type="KEGG" id="dee:HQN60_15595"/>
<evidence type="ECO:0000313" key="3">
    <source>
        <dbReference type="Proteomes" id="UP000504844"/>
    </source>
</evidence>
<name>A0A6M8SZT5_9NEIS</name>
<organism evidence="2 3">
    <name type="scientific">Deefgea piscis</name>
    <dbReference type="NCBI Taxonomy" id="2739061"/>
    <lineage>
        <taxon>Bacteria</taxon>
        <taxon>Pseudomonadati</taxon>
        <taxon>Pseudomonadota</taxon>
        <taxon>Betaproteobacteria</taxon>
        <taxon>Neisseriales</taxon>
        <taxon>Chitinibacteraceae</taxon>
        <taxon>Deefgea</taxon>
    </lineage>
</organism>
<evidence type="ECO:0000313" key="2">
    <source>
        <dbReference type="EMBL" id="QKJ68029.1"/>
    </source>
</evidence>
<gene>
    <name evidence="2" type="ORF">HQN60_15595</name>
</gene>